<evidence type="ECO:0000313" key="3">
    <source>
        <dbReference type="Proteomes" id="UP001159364"/>
    </source>
</evidence>
<organism evidence="2 3">
    <name type="scientific">Erythroxylum novogranatense</name>
    <dbReference type="NCBI Taxonomy" id="1862640"/>
    <lineage>
        <taxon>Eukaryota</taxon>
        <taxon>Viridiplantae</taxon>
        <taxon>Streptophyta</taxon>
        <taxon>Embryophyta</taxon>
        <taxon>Tracheophyta</taxon>
        <taxon>Spermatophyta</taxon>
        <taxon>Magnoliopsida</taxon>
        <taxon>eudicotyledons</taxon>
        <taxon>Gunneridae</taxon>
        <taxon>Pentapetalae</taxon>
        <taxon>rosids</taxon>
        <taxon>fabids</taxon>
        <taxon>Malpighiales</taxon>
        <taxon>Erythroxylaceae</taxon>
        <taxon>Erythroxylum</taxon>
    </lineage>
</organism>
<evidence type="ECO:0000313" key="2">
    <source>
        <dbReference type="EMBL" id="KAJ8755788.1"/>
    </source>
</evidence>
<accession>A0AAV8SU91</accession>
<sequence length="101" mass="11605">MNSLGKWKITHRRRHTDWNYTHTSFVFIFFVIQYNILFSNFLLNNYIIIIVIKNRIPSESALGSHPSFAAKERPPAILSICKALILCLKAEVSSPGELEGR</sequence>
<feature type="transmembrane region" description="Helical" evidence="1">
    <location>
        <begin position="20"/>
        <end position="43"/>
    </location>
</feature>
<keyword evidence="1" id="KW-0812">Transmembrane</keyword>
<dbReference type="EMBL" id="JAIWQS010000009">
    <property type="protein sequence ID" value="KAJ8755788.1"/>
    <property type="molecule type" value="Genomic_DNA"/>
</dbReference>
<keyword evidence="1" id="KW-1133">Transmembrane helix</keyword>
<reference evidence="2 3" key="1">
    <citation type="submission" date="2021-09" db="EMBL/GenBank/DDBJ databases">
        <title>Genomic insights and catalytic innovation underlie evolution of tropane alkaloids biosynthesis.</title>
        <authorList>
            <person name="Wang Y.-J."/>
            <person name="Tian T."/>
            <person name="Huang J.-P."/>
            <person name="Huang S.-X."/>
        </authorList>
    </citation>
    <scope>NUCLEOTIDE SEQUENCE [LARGE SCALE GENOMIC DNA]</scope>
    <source>
        <strain evidence="2">KIB-2018</strain>
        <tissue evidence="2">Leaf</tissue>
    </source>
</reference>
<name>A0AAV8SU91_9ROSI</name>
<gene>
    <name evidence="2" type="ORF">K2173_024333</name>
</gene>
<dbReference type="Proteomes" id="UP001159364">
    <property type="component" value="Linkage Group LG09"/>
</dbReference>
<keyword evidence="3" id="KW-1185">Reference proteome</keyword>
<comment type="caution">
    <text evidence="2">The sequence shown here is derived from an EMBL/GenBank/DDBJ whole genome shotgun (WGS) entry which is preliminary data.</text>
</comment>
<proteinExistence type="predicted"/>
<protein>
    <submittedName>
        <fullName evidence="2">Uncharacterized protein</fullName>
    </submittedName>
</protein>
<evidence type="ECO:0000256" key="1">
    <source>
        <dbReference type="SAM" id="Phobius"/>
    </source>
</evidence>
<dbReference type="AlphaFoldDB" id="A0AAV8SU91"/>
<keyword evidence="1" id="KW-0472">Membrane</keyword>